<evidence type="ECO:0000256" key="3">
    <source>
        <dbReference type="ARBA" id="ARBA00011233"/>
    </source>
</evidence>
<evidence type="ECO:0000313" key="9">
    <source>
        <dbReference type="Proteomes" id="UP000218811"/>
    </source>
</evidence>
<evidence type="ECO:0000256" key="6">
    <source>
        <dbReference type="RuleBase" id="RU367024"/>
    </source>
</evidence>
<evidence type="ECO:0000256" key="4">
    <source>
        <dbReference type="ARBA" id="ARBA00022801"/>
    </source>
</evidence>
<evidence type="ECO:0000256" key="5">
    <source>
        <dbReference type="ARBA" id="ARBA00023080"/>
    </source>
</evidence>
<comment type="subunit">
    <text evidence="3 6">Homotrimer.</text>
</comment>
<dbReference type="InterPro" id="IPR036157">
    <property type="entry name" value="dUTPase-like_sf"/>
</dbReference>
<evidence type="ECO:0000259" key="7">
    <source>
        <dbReference type="Pfam" id="PF00692"/>
    </source>
</evidence>
<dbReference type="EC" id="3.6.1.23" evidence="6"/>
<dbReference type="GO" id="GO:0004170">
    <property type="term" value="F:dUTP diphosphatase activity"/>
    <property type="evidence" value="ECO:0007669"/>
    <property type="project" value="UniProtKB-UniRule"/>
</dbReference>
<dbReference type="EMBL" id="KB468009">
    <property type="protein sequence ID" value="PCH39523.1"/>
    <property type="molecule type" value="Genomic_DNA"/>
</dbReference>
<dbReference type="PANTHER" id="PTHR11241">
    <property type="entry name" value="DEOXYURIDINE 5'-TRIPHOSPHATE NUCLEOTIDOHYDROLASE"/>
    <property type="match status" value="1"/>
</dbReference>
<dbReference type="OrthoDB" id="10261072at2759"/>
<dbReference type="SUPFAM" id="SSF51283">
    <property type="entry name" value="dUTPase-like"/>
    <property type="match status" value="1"/>
</dbReference>
<dbReference type="InterPro" id="IPR033704">
    <property type="entry name" value="dUTPase_trimeric"/>
</dbReference>
<dbReference type="InterPro" id="IPR008181">
    <property type="entry name" value="dUTPase"/>
</dbReference>
<evidence type="ECO:0000313" key="8">
    <source>
        <dbReference type="EMBL" id="PCH39523.1"/>
    </source>
</evidence>
<keyword evidence="9" id="KW-1185">Reference proteome</keyword>
<dbReference type="Proteomes" id="UP000218811">
    <property type="component" value="Unassembled WGS sequence"/>
</dbReference>
<dbReference type="STRING" id="742152.A0A2H3JI42"/>
<gene>
    <name evidence="8" type="ORF">WOLCODRAFT_85829</name>
</gene>
<evidence type="ECO:0000256" key="1">
    <source>
        <dbReference type="ARBA" id="ARBA00005142"/>
    </source>
</evidence>
<name>A0A2H3JI42_WOLCO</name>
<dbReference type="PANTHER" id="PTHR11241:SF0">
    <property type="entry name" value="DEOXYURIDINE 5'-TRIPHOSPHATE NUCLEOTIDOHYDROLASE"/>
    <property type="match status" value="1"/>
</dbReference>
<dbReference type="UniPathway" id="UPA00610">
    <property type="reaction ID" value="UER00666"/>
</dbReference>
<dbReference type="Gene3D" id="2.70.40.10">
    <property type="match status" value="1"/>
</dbReference>
<feature type="domain" description="dUTPase-like" evidence="7">
    <location>
        <begin position="18"/>
        <end position="120"/>
    </location>
</feature>
<dbReference type="GO" id="GO:0006226">
    <property type="term" value="P:dUMP biosynthetic process"/>
    <property type="evidence" value="ECO:0007669"/>
    <property type="project" value="UniProtKB-UniRule"/>
</dbReference>
<dbReference type="InterPro" id="IPR029054">
    <property type="entry name" value="dUTPase-like"/>
</dbReference>
<keyword evidence="4 6" id="KW-0378">Hydrolase</keyword>
<keyword evidence="6" id="KW-0460">Magnesium</keyword>
<comment type="cofactor">
    <cofactor evidence="6">
        <name>Mg(2+)</name>
        <dbReference type="ChEBI" id="CHEBI:18420"/>
    </cofactor>
</comment>
<dbReference type="GO" id="GO:0000287">
    <property type="term" value="F:magnesium ion binding"/>
    <property type="evidence" value="ECO:0007669"/>
    <property type="project" value="UniProtKB-UniRule"/>
</dbReference>
<dbReference type="Pfam" id="PF00692">
    <property type="entry name" value="dUTPase"/>
    <property type="match status" value="1"/>
</dbReference>
<sequence>MRFNEHIEFTIGPQGTEPYKGSNHAAGYDIHAAEDARINPHLTIVVTTDLKVLLPYGSFAKLETWSSMAIKGLQVQGGIIDWDYCGELKVMIHNLTDYPYYINAGDRITQMILHQVGHPSI</sequence>
<comment type="similarity">
    <text evidence="2 6">Belongs to the dUTPase family.</text>
</comment>
<proteinExistence type="inferred from homology"/>
<evidence type="ECO:0000256" key="2">
    <source>
        <dbReference type="ARBA" id="ARBA00006581"/>
    </source>
</evidence>
<dbReference type="AlphaFoldDB" id="A0A2H3JI42"/>
<keyword evidence="5 6" id="KW-0546">Nucleotide metabolism</keyword>
<organism evidence="8 9">
    <name type="scientific">Wolfiporia cocos (strain MD-104)</name>
    <name type="common">Brown rot fungus</name>
    <dbReference type="NCBI Taxonomy" id="742152"/>
    <lineage>
        <taxon>Eukaryota</taxon>
        <taxon>Fungi</taxon>
        <taxon>Dikarya</taxon>
        <taxon>Basidiomycota</taxon>
        <taxon>Agaricomycotina</taxon>
        <taxon>Agaricomycetes</taxon>
        <taxon>Polyporales</taxon>
        <taxon>Phaeolaceae</taxon>
        <taxon>Wolfiporia</taxon>
    </lineage>
</organism>
<comment type="pathway">
    <text evidence="1 6">Pyrimidine metabolism; dUMP biosynthesis; dUMP from dCTP (dUTP route): step 2/2.</text>
</comment>
<comment type="function">
    <text evidence="6">Involved in nucleotide metabolism via production of dUMP, the immediate precursor of thymidine nucleotides, and decreases the intracellular concentration of dUTP so that uracil cannot be incorporated into DNA.</text>
</comment>
<dbReference type="CDD" id="cd07557">
    <property type="entry name" value="trimeric_dUTPase"/>
    <property type="match status" value="1"/>
</dbReference>
<protein>
    <recommendedName>
        <fullName evidence="6">Deoxyuridine 5'-triphosphate nucleotidohydrolase</fullName>
        <shortName evidence="6">dUTPase</shortName>
        <ecNumber evidence="6">3.6.1.23</ecNumber>
    </recommendedName>
    <alternativeName>
        <fullName evidence="6">dUTP pyrophosphatase</fullName>
    </alternativeName>
</protein>
<reference evidence="8 9" key="1">
    <citation type="journal article" date="2012" name="Science">
        <title>The Paleozoic origin of enzymatic lignin decomposition reconstructed from 31 fungal genomes.</title>
        <authorList>
            <person name="Floudas D."/>
            <person name="Binder M."/>
            <person name="Riley R."/>
            <person name="Barry K."/>
            <person name="Blanchette R.A."/>
            <person name="Henrissat B."/>
            <person name="Martinez A.T."/>
            <person name="Otillar R."/>
            <person name="Spatafora J.W."/>
            <person name="Yadav J.S."/>
            <person name="Aerts A."/>
            <person name="Benoit I."/>
            <person name="Boyd A."/>
            <person name="Carlson A."/>
            <person name="Copeland A."/>
            <person name="Coutinho P.M."/>
            <person name="de Vries R.P."/>
            <person name="Ferreira P."/>
            <person name="Findley K."/>
            <person name="Foster B."/>
            <person name="Gaskell J."/>
            <person name="Glotzer D."/>
            <person name="Gorecki P."/>
            <person name="Heitman J."/>
            <person name="Hesse C."/>
            <person name="Hori C."/>
            <person name="Igarashi K."/>
            <person name="Jurgens J.A."/>
            <person name="Kallen N."/>
            <person name="Kersten P."/>
            <person name="Kohler A."/>
            <person name="Kuees U."/>
            <person name="Kumar T.K.A."/>
            <person name="Kuo A."/>
            <person name="LaButti K."/>
            <person name="Larrondo L.F."/>
            <person name="Lindquist E."/>
            <person name="Ling A."/>
            <person name="Lombard V."/>
            <person name="Lucas S."/>
            <person name="Lundell T."/>
            <person name="Martin R."/>
            <person name="McLaughlin D.J."/>
            <person name="Morgenstern I."/>
            <person name="Morin E."/>
            <person name="Murat C."/>
            <person name="Nagy L.G."/>
            <person name="Nolan M."/>
            <person name="Ohm R.A."/>
            <person name="Patyshakuliyeva A."/>
            <person name="Rokas A."/>
            <person name="Ruiz-Duenas F.J."/>
            <person name="Sabat G."/>
            <person name="Salamov A."/>
            <person name="Samejima M."/>
            <person name="Schmutz J."/>
            <person name="Slot J.C."/>
            <person name="St John F."/>
            <person name="Stenlid J."/>
            <person name="Sun H."/>
            <person name="Sun S."/>
            <person name="Syed K."/>
            <person name="Tsang A."/>
            <person name="Wiebenga A."/>
            <person name="Young D."/>
            <person name="Pisabarro A."/>
            <person name="Eastwood D.C."/>
            <person name="Martin F."/>
            <person name="Cullen D."/>
            <person name="Grigoriev I.V."/>
            <person name="Hibbett D.S."/>
        </authorList>
    </citation>
    <scope>NUCLEOTIDE SEQUENCE [LARGE SCALE GENOMIC DNA]</scope>
    <source>
        <strain evidence="8 9">MD-104</strain>
    </source>
</reference>
<keyword evidence="6" id="KW-0479">Metal-binding</keyword>
<dbReference type="GO" id="GO:0046081">
    <property type="term" value="P:dUTP catabolic process"/>
    <property type="evidence" value="ECO:0007669"/>
    <property type="project" value="UniProtKB-UniRule"/>
</dbReference>
<comment type="catalytic activity">
    <reaction evidence="6">
        <text>dUTP + H2O = dUMP + diphosphate + H(+)</text>
        <dbReference type="Rhea" id="RHEA:10248"/>
        <dbReference type="ChEBI" id="CHEBI:15377"/>
        <dbReference type="ChEBI" id="CHEBI:15378"/>
        <dbReference type="ChEBI" id="CHEBI:33019"/>
        <dbReference type="ChEBI" id="CHEBI:61555"/>
        <dbReference type="ChEBI" id="CHEBI:246422"/>
        <dbReference type="EC" id="3.6.1.23"/>
    </reaction>
</comment>
<accession>A0A2H3JI42</accession>